<name>A0A919YN07_9BACL</name>
<evidence type="ECO:0000313" key="3">
    <source>
        <dbReference type="Proteomes" id="UP000683139"/>
    </source>
</evidence>
<evidence type="ECO:0000313" key="2">
    <source>
        <dbReference type="EMBL" id="GIP16167.1"/>
    </source>
</evidence>
<reference evidence="2" key="1">
    <citation type="submission" date="2021-03" db="EMBL/GenBank/DDBJ databases">
        <title>Antimicrobial resistance genes in bacteria isolated from Japanese honey, and their potential for conferring macrolide and lincosamide resistance in the American foulbrood pathogen Paenibacillus larvae.</title>
        <authorList>
            <person name="Okamoto M."/>
            <person name="Kumagai M."/>
            <person name="Kanamori H."/>
            <person name="Takamatsu D."/>
        </authorList>
    </citation>
    <scope>NUCLEOTIDE SEQUENCE</scope>
    <source>
        <strain evidence="2">J40TS1</strain>
    </source>
</reference>
<dbReference type="CDD" id="cd06588">
    <property type="entry name" value="PhnB_like"/>
    <property type="match status" value="1"/>
</dbReference>
<dbReference type="EMBL" id="BOSE01000002">
    <property type="protein sequence ID" value="GIP16167.1"/>
    <property type="molecule type" value="Genomic_DNA"/>
</dbReference>
<gene>
    <name evidence="2" type="ORF">J40TS1_18090</name>
</gene>
<dbReference type="Gene3D" id="3.10.180.10">
    <property type="entry name" value="2,3-Dihydroxybiphenyl 1,2-Dioxygenase, domain 1"/>
    <property type="match status" value="1"/>
</dbReference>
<dbReference type="SUPFAM" id="SSF54593">
    <property type="entry name" value="Glyoxalase/Bleomycin resistance protein/Dihydroxybiphenyl dioxygenase"/>
    <property type="match status" value="1"/>
</dbReference>
<sequence length="144" mass="15987">MDITITPYLMLDGRAQEAIQFYQELFGAEIIGQEFLKDWPGEMGIEVTPENENRVMHAHLKIGNSEVMLADYLPGQTPQPGSTINLMIVVKEVENAKKLFSLLLDGGKEVLPLQETGFSPATGQVIDKFGVEWQIITDHPDMAG</sequence>
<evidence type="ECO:0000259" key="1">
    <source>
        <dbReference type="Pfam" id="PF06983"/>
    </source>
</evidence>
<accession>A0A919YN07</accession>
<feature type="domain" description="PhnB-like" evidence="1">
    <location>
        <begin position="5"/>
        <end position="136"/>
    </location>
</feature>
<dbReference type="AlphaFoldDB" id="A0A919YN07"/>
<protein>
    <submittedName>
        <fullName evidence="2">VOC family protein</fullName>
    </submittedName>
</protein>
<dbReference type="Proteomes" id="UP000683139">
    <property type="component" value="Unassembled WGS sequence"/>
</dbReference>
<organism evidence="2 3">
    <name type="scientific">Paenibacillus montaniterrae</name>
    <dbReference type="NCBI Taxonomy" id="429341"/>
    <lineage>
        <taxon>Bacteria</taxon>
        <taxon>Bacillati</taxon>
        <taxon>Bacillota</taxon>
        <taxon>Bacilli</taxon>
        <taxon>Bacillales</taxon>
        <taxon>Paenibacillaceae</taxon>
        <taxon>Paenibacillus</taxon>
    </lineage>
</organism>
<dbReference type="PANTHER" id="PTHR33990">
    <property type="entry name" value="PROTEIN YJDN-RELATED"/>
    <property type="match status" value="1"/>
</dbReference>
<dbReference type="PANTHER" id="PTHR33990:SF1">
    <property type="entry name" value="PROTEIN YJDN"/>
    <property type="match status" value="1"/>
</dbReference>
<dbReference type="RefSeq" id="WP_213514393.1">
    <property type="nucleotide sequence ID" value="NZ_BOSE01000002.1"/>
</dbReference>
<dbReference type="InterPro" id="IPR029068">
    <property type="entry name" value="Glyas_Bleomycin-R_OHBP_Dase"/>
</dbReference>
<dbReference type="InterPro" id="IPR028973">
    <property type="entry name" value="PhnB-like"/>
</dbReference>
<comment type="caution">
    <text evidence="2">The sequence shown here is derived from an EMBL/GenBank/DDBJ whole genome shotgun (WGS) entry which is preliminary data.</text>
</comment>
<keyword evidence="3" id="KW-1185">Reference proteome</keyword>
<proteinExistence type="predicted"/>
<dbReference type="Pfam" id="PF06983">
    <property type="entry name" value="3-dmu-9_3-mt"/>
    <property type="match status" value="1"/>
</dbReference>